<dbReference type="Proteomes" id="UP000319829">
    <property type="component" value="Unassembled WGS sequence"/>
</dbReference>
<feature type="region of interest" description="Disordered" evidence="1">
    <location>
        <begin position="1"/>
        <end position="22"/>
    </location>
</feature>
<proteinExistence type="predicted"/>
<dbReference type="EMBL" id="VBOU01000089">
    <property type="protein sequence ID" value="TMQ53208.1"/>
    <property type="molecule type" value="Genomic_DNA"/>
</dbReference>
<dbReference type="PROSITE" id="PS51782">
    <property type="entry name" value="LYSM"/>
    <property type="match status" value="1"/>
</dbReference>
<dbReference type="PANTHER" id="PTHR37423">
    <property type="entry name" value="SOLUBLE LYTIC MUREIN TRANSGLYCOSYLASE-RELATED"/>
    <property type="match status" value="1"/>
</dbReference>
<organism evidence="3 4">
    <name type="scientific">Eiseniibacteriota bacterium</name>
    <dbReference type="NCBI Taxonomy" id="2212470"/>
    <lineage>
        <taxon>Bacteria</taxon>
        <taxon>Candidatus Eiseniibacteriota</taxon>
    </lineage>
</organism>
<protein>
    <submittedName>
        <fullName evidence="3">LysM peptidoglycan-binding domain-containing protein</fullName>
    </submittedName>
</protein>
<evidence type="ECO:0000256" key="1">
    <source>
        <dbReference type="SAM" id="MobiDB-lite"/>
    </source>
</evidence>
<feature type="region of interest" description="Disordered" evidence="1">
    <location>
        <begin position="226"/>
        <end position="247"/>
    </location>
</feature>
<feature type="region of interest" description="Disordered" evidence="1">
    <location>
        <begin position="310"/>
        <end position="330"/>
    </location>
</feature>
<dbReference type="InterPro" id="IPR036779">
    <property type="entry name" value="LysM_dom_sf"/>
</dbReference>
<dbReference type="InterPro" id="IPR023346">
    <property type="entry name" value="Lysozyme-like_dom_sf"/>
</dbReference>
<dbReference type="CDD" id="cd16894">
    <property type="entry name" value="MltD-like"/>
    <property type="match status" value="1"/>
</dbReference>
<evidence type="ECO:0000259" key="2">
    <source>
        <dbReference type="PROSITE" id="PS51782"/>
    </source>
</evidence>
<dbReference type="InterPro" id="IPR008258">
    <property type="entry name" value="Transglycosylase_SLT_dom_1"/>
</dbReference>
<name>A0A538SPB4_UNCEI</name>
<dbReference type="Pfam" id="PF01476">
    <property type="entry name" value="LysM"/>
    <property type="match status" value="1"/>
</dbReference>
<dbReference type="PANTHER" id="PTHR37423:SF2">
    <property type="entry name" value="MEMBRANE-BOUND LYTIC MUREIN TRANSGLYCOSYLASE C"/>
    <property type="match status" value="1"/>
</dbReference>
<evidence type="ECO:0000313" key="4">
    <source>
        <dbReference type="Proteomes" id="UP000319829"/>
    </source>
</evidence>
<evidence type="ECO:0000313" key="3">
    <source>
        <dbReference type="EMBL" id="TMQ53208.1"/>
    </source>
</evidence>
<dbReference type="SUPFAM" id="SSF53955">
    <property type="entry name" value="Lysozyme-like"/>
    <property type="match status" value="1"/>
</dbReference>
<dbReference type="Gene3D" id="3.10.350.10">
    <property type="entry name" value="LysM domain"/>
    <property type="match status" value="1"/>
</dbReference>
<accession>A0A538SPB4</accession>
<dbReference type="SMART" id="SM00257">
    <property type="entry name" value="LysM"/>
    <property type="match status" value="1"/>
</dbReference>
<dbReference type="InterPro" id="IPR018392">
    <property type="entry name" value="LysM"/>
</dbReference>
<dbReference type="Gene3D" id="1.10.530.10">
    <property type="match status" value="1"/>
</dbReference>
<dbReference type="SUPFAM" id="SSF54106">
    <property type="entry name" value="LysM domain"/>
    <property type="match status" value="1"/>
</dbReference>
<gene>
    <name evidence="3" type="ORF">E6K74_10275</name>
</gene>
<reference evidence="3 4" key="1">
    <citation type="journal article" date="2019" name="Nat. Microbiol.">
        <title>Mediterranean grassland soil C-N compound turnover is dependent on rainfall and depth, and is mediated by genomically divergent microorganisms.</title>
        <authorList>
            <person name="Diamond S."/>
            <person name="Andeer P.F."/>
            <person name="Li Z."/>
            <person name="Crits-Christoph A."/>
            <person name="Burstein D."/>
            <person name="Anantharaman K."/>
            <person name="Lane K.R."/>
            <person name="Thomas B.C."/>
            <person name="Pan C."/>
            <person name="Northen T.R."/>
            <person name="Banfield J.F."/>
        </authorList>
    </citation>
    <scope>NUCLEOTIDE SEQUENCE [LARGE SCALE GENOMIC DNA]</scope>
    <source>
        <strain evidence="3">WS_4</strain>
    </source>
</reference>
<comment type="caution">
    <text evidence="3">The sequence shown here is derived from an EMBL/GenBank/DDBJ whole genome shotgun (WGS) entry which is preliminary data.</text>
</comment>
<sequence length="662" mass="73361">MVRSMAIARRSGGSSESPRAVSARESFSFTQIVGSITSEKLIAPRATNAKPLSGSRCASAPSRSGLLTRPWMRTCVETAVFIVSAQYGRDRMVSTRRSTPMACRLQCYRGWRQSGMDKTLRRGQGTENQSLGACKLQAGHVACANCTTGACAISRDFHSPMGRSTTRPRARRATLPQPTEAPFMIRRNSIACISAVAVLLVATWRAEAAAFGPDMPAWMSPAAERAAEKTMVPPAEPAPDANVPDPLDSIRASVAKAEDQVQSDHPSDALSTIESALNALDQVPQSQPGAAALRDELGELKDRCEKQNAAEASLGADDGSDGEGSTMPKLRSIKPERNERVDKWIDFYTGRGRDQFQLWLVRSGSYMDLLARNLRAEGVPEELANLVFVESGFNMQARSMARAVGPWQFIRGTAKIFGLKMTPYVDQRRDPELATRAAARYLRRLYGMFDGSWPLALAAYNSGEGTVQRAIRRQGTDDYWSLRLPRETREYVPQFLAAMEIASNPDRYGFELPPNSPFRFDEVVVRGPVDLSLVSKVTEIPIDDLKALNPMFVRHRSPAGKDGTPLRVPHGKGDDVQTLLETNYKPKPLTRAELREASRAQRHELSYRPRRHHRGRHNTHLVRRGETLSEIGKRYGKTQATLVRLNRLPDGQVRAGQRLRLQ</sequence>
<dbReference type="Pfam" id="PF01464">
    <property type="entry name" value="SLT"/>
    <property type="match status" value="1"/>
</dbReference>
<dbReference type="AlphaFoldDB" id="A0A538SPB4"/>
<dbReference type="CDD" id="cd00118">
    <property type="entry name" value="LysM"/>
    <property type="match status" value="1"/>
</dbReference>
<feature type="domain" description="LysM" evidence="2">
    <location>
        <begin position="618"/>
        <end position="661"/>
    </location>
</feature>